<organism evidence="1 2">
    <name type="scientific">Mythimna loreyi</name>
    <dbReference type="NCBI Taxonomy" id="667449"/>
    <lineage>
        <taxon>Eukaryota</taxon>
        <taxon>Metazoa</taxon>
        <taxon>Ecdysozoa</taxon>
        <taxon>Arthropoda</taxon>
        <taxon>Hexapoda</taxon>
        <taxon>Insecta</taxon>
        <taxon>Pterygota</taxon>
        <taxon>Neoptera</taxon>
        <taxon>Endopterygota</taxon>
        <taxon>Lepidoptera</taxon>
        <taxon>Glossata</taxon>
        <taxon>Ditrysia</taxon>
        <taxon>Noctuoidea</taxon>
        <taxon>Noctuidae</taxon>
        <taxon>Noctuinae</taxon>
        <taxon>Hadenini</taxon>
        <taxon>Mythimna</taxon>
    </lineage>
</organism>
<comment type="caution">
    <text evidence="1">The sequence shown here is derived from an EMBL/GenBank/DDBJ whole genome shotgun (WGS) entry which is preliminary data.</text>
</comment>
<dbReference type="EMBL" id="CM056783">
    <property type="protein sequence ID" value="KAJ8727147.1"/>
    <property type="molecule type" value="Genomic_DNA"/>
</dbReference>
<reference evidence="1" key="1">
    <citation type="submission" date="2023-03" db="EMBL/GenBank/DDBJ databases">
        <title>Chromosome-level genomes of two armyworms, Mythimna separata and Mythimna loreyi, provide insights into the biosynthesis and reception of sex pheromones.</title>
        <authorList>
            <person name="Zhao H."/>
        </authorList>
    </citation>
    <scope>NUCLEOTIDE SEQUENCE</scope>
    <source>
        <strain evidence="1">BeijingLab</strain>
    </source>
</reference>
<keyword evidence="2" id="KW-1185">Reference proteome</keyword>
<name>A0ACC2QW94_9NEOP</name>
<accession>A0ACC2QW94</accession>
<proteinExistence type="predicted"/>
<gene>
    <name evidence="1" type="ORF">PYW08_015544</name>
</gene>
<dbReference type="Proteomes" id="UP001231649">
    <property type="component" value="Chromosome 7"/>
</dbReference>
<evidence type="ECO:0000313" key="2">
    <source>
        <dbReference type="Proteomes" id="UP001231649"/>
    </source>
</evidence>
<sequence length="263" mass="27923">MDKSTFYFILLIAFCGKDVSCETREQNQDGGKIVGGTETSIQSYPYQAYLLLNDGRDDYECGGSIVSQFYVVTAAHCLARIRTIKVRIGSTDKFSGGLQYNATSFNSHPLYDDSTFDYDVGVVNIAEGMRLDGRNARAISMVRTGSDVDDGENVVVTGWGATAEGASPTPQTLNVVTVPAVNRTGCNELIGGVTTRMFCAGLPEGGKDSCQGDSGGPAVLASNGRLAGVVSYGYGCARPNSPGVYSRIGNFMIRSYISLMTGV</sequence>
<protein>
    <submittedName>
        <fullName evidence="1">Uncharacterized protein</fullName>
    </submittedName>
</protein>
<evidence type="ECO:0000313" key="1">
    <source>
        <dbReference type="EMBL" id="KAJ8727147.1"/>
    </source>
</evidence>